<dbReference type="RefSeq" id="WP_164824166.1">
    <property type="nucleotide sequence ID" value="NZ_CP049227.1"/>
</dbReference>
<evidence type="ECO:0000313" key="2">
    <source>
        <dbReference type="Proteomes" id="UP000501676"/>
    </source>
</evidence>
<gene>
    <name evidence="1" type="ORF">G6Z83_07155</name>
</gene>
<dbReference type="EMBL" id="CP049229">
    <property type="protein sequence ID" value="QIH24490.1"/>
    <property type="molecule type" value="Genomic_DNA"/>
</dbReference>
<proteinExistence type="predicted"/>
<name>A0A6G7BES3_9LACO</name>
<accession>A0A6G7BES3</accession>
<geneLocation type="plasmid" evidence="2">
    <name>pc0210c1</name>
</geneLocation>
<protein>
    <submittedName>
        <fullName evidence="1">Uncharacterized protein</fullName>
    </submittedName>
</protein>
<keyword evidence="1" id="KW-0614">Plasmid</keyword>
<evidence type="ECO:0000313" key="1">
    <source>
        <dbReference type="EMBL" id="QIH24490.1"/>
    </source>
</evidence>
<dbReference type="AlphaFoldDB" id="A0A6G7BES3"/>
<organism evidence="1 2">
    <name type="scientific">Lactobacillus iners</name>
    <dbReference type="NCBI Taxonomy" id="147802"/>
    <lineage>
        <taxon>Bacteria</taxon>
        <taxon>Bacillati</taxon>
        <taxon>Bacillota</taxon>
        <taxon>Bacilli</taxon>
        <taxon>Lactobacillales</taxon>
        <taxon>Lactobacillaceae</taxon>
        <taxon>Lactobacillus</taxon>
    </lineage>
</organism>
<dbReference type="Proteomes" id="UP000501676">
    <property type="component" value="Plasmid pC0210C1"/>
</dbReference>
<sequence length="258" mass="29430">MKNIKYIAIDMDKDSSRQFIEEHKSDICDIDADLLDYSYAGFGGYMDISFAGQLADDPIIFCEKRMGQNPTHINQSSDKSKDPNWKVSVNIISPVKKWYDKETDDWHVVTSKARIVCTSTIDKKKLQKLHKGDSISGKGILRTYSQRDPQDPTCGRGYWYIDVDSNSLAINAYKTIKQHAMDTFCKTYQLSSDIMAPNDILSNDSLTTEQKYSALQQNIEHQQKIISQLKNELQSDIDSKIQTPSTSDIEQAFNQGRF</sequence>
<reference evidence="1 2" key="1">
    <citation type="submission" date="2020-02" db="EMBL/GenBank/DDBJ databases">
        <title>Complete genome sequences of six Lactobacillus iners strains isolated from the human vagina.</title>
        <authorList>
            <person name="France M.T."/>
            <person name="Rutt L."/>
            <person name="Narina S."/>
            <person name="Arbaugh S."/>
            <person name="Humphrys M.S."/>
            <person name="Ma B."/>
            <person name="Hayward M.R."/>
            <person name="Relman D."/>
            <person name="Kwon D.S."/>
            <person name="Ravel J."/>
        </authorList>
    </citation>
    <scope>NUCLEOTIDE SEQUENCE [LARGE SCALE GENOMIC DNA]</scope>
    <source>
        <strain evidence="1 2">C0210C1</strain>
        <plasmid evidence="2">pc0210c1</plasmid>
    </source>
</reference>